<evidence type="ECO:0000256" key="4">
    <source>
        <dbReference type="ARBA" id="ARBA00023163"/>
    </source>
</evidence>
<dbReference type="Pfam" id="PF00126">
    <property type="entry name" value="HTH_1"/>
    <property type="match status" value="1"/>
</dbReference>
<feature type="domain" description="HTH lysR-type" evidence="5">
    <location>
        <begin position="12"/>
        <end position="69"/>
    </location>
</feature>
<keyword evidence="7" id="KW-1185">Reference proteome</keyword>
<dbReference type="InterPro" id="IPR000847">
    <property type="entry name" value="LysR_HTH_N"/>
</dbReference>
<evidence type="ECO:0000313" key="6">
    <source>
        <dbReference type="EMBL" id="MFC4066611.1"/>
    </source>
</evidence>
<dbReference type="PANTHER" id="PTHR30346:SF0">
    <property type="entry name" value="HCA OPERON TRANSCRIPTIONAL ACTIVATOR HCAR"/>
    <property type="match status" value="1"/>
</dbReference>
<keyword evidence="4" id="KW-0804">Transcription</keyword>
<dbReference type="SUPFAM" id="SSF46785">
    <property type="entry name" value="Winged helix' DNA-binding domain"/>
    <property type="match status" value="1"/>
</dbReference>
<dbReference type="InterPro" id="IPR036390">
    <property type="entry name" value="WH_DNA-bd_sf"/>
</dbReference>
<evidence type="ECO:0000256" key="1">
    <source>
        <dbReference type="ARBA" id="ARBA00009437"/>
    </source>
</evidence>
<evidence type="ECO:0000259" key="5">
    <source>
        <dbReference type="PROSITE" id="PS50931"/>
    </source>
</evidence>
<dbReference type="RefSeq" id="WP_378067576.1">
    <property type="nucleotide sequence ID" value="NZ_JBHSBL010000015.1"/>
</dbReference>
<reference evidence="7" key="1">
    <citation type="journal article" date="2019" name="Int. J. Syst. Evol. Microbiol.">
        <title>The Global Catalogue of Microorganisms (GCM) 10K type strain sequencing project: providing services to taxonomists for standard genome sequencing and annotation.</title>
        <authorList>
            <consortium name="The Broad Institute Genomics Platform"/>
            <consortium name="The Broad Institute Genome Sequencing Center for Infectious Disease"/>
            <person name="Wu L."/>
            <person name="Ma J."/>
        </authorList>
    </citation>
    <scope>NUCLEOTIDE SEQUENCE [LARGE SCALE GENOMIC DNA]</scope>
    <source>
        <strain evidence="7">TBRC 5832</strain>
    </source>
</reference>
<dbReference type="Proteomes" id="UP001595867">
    <property type="component" value="Unassembled WGS sequence"/>
</dbReference>
<keyword evidence="3" id="KW-0238">DNA-binding</keyword>
<organism evidence="6 7">
    <name type="scientific">Actinoplanes subglobosus</name>
    <dbReference type="NCBI Taxonomy" id="1547892"/>
    <lineage>
        <taxon>Bacteria</taxon>
        <taxon>Bacillati</taxon>
        <taxon>Actinomycetota</taxon>
        <taxon>Actinomycetes</taxon>
        <taxon>Micromonosporales</taxon>
        <taxon>Micromonosporaceae</taxon>
        <taxon>Actinoplanes</taxon>
    </lineage>
</organism>
<dbReference type="PROSITE" id="PS50931">
    <property type="entry name" value="HTH_LYSR"/>
    <property type="match status" value="1"/>
</dbReference>
<accession>A0ABV8ITL0</accession>
<sequence length="292" mass="31130">MQPTGGGGNDVLERNEIEVLLTLAEQLHVGRTAERLHLPSARVTRIIQRLERRIGASLFVRTSRVVGLTPVGARLVGDLTPHVAGIEAAVRRAVEASRGIRGTLRAGFAGAVAGGLLLGAVATFADRYPGCTVRVQETRLSDAGGFDLLVTAPPVDGMRVGPVLLAEPWVLAVARDHPLAALELVSREVLAAHPVLRLRDGATEESRIYRLPAVTPTGRPVPRGPEAGTFPEALALVAEGRGVLPVGERAARFSPRPDVVHLPMPDVPPVPWSPVWRADDESALLRAFLTAW</sequence>
<proteinExistence type="inferred from homology"/>
<name>A0ABV8ITL0_9ACTN</name>
<comment type="similarity">
    <text evidence="1">Belongs to the LysR transcriptional regulatory family.</text>
</comment>
<dbReference type="InterPro" id="IPR005119">
    <property type="entry name" value="LysR_subst-bd"/>
</dbReference>
<evidence type="ECO:0000256" key="3">
    <source>
        <dbReference type="ARBA" id="ARBA00023125"/>
    </source>
</evidence>
<dbReference type="Pfam" id="PF03466">
    <property type="entry name" value="LysR_substrate"/>
    <property type="match status" value="1"/>
</dbReference>
<dbReference type="Gene3D" id="1.10.10.10">
    <property type="entry name" value="Winged helix-like DNA-binding domain superfamily/Winged helix DNA-binding domain"/>
    <property type="match status" value="1"/>
</dbReference>
<gene>
    <name evidence="6" type="ORF">ACFO0C_16870</name>
</gene>
<dbReference type="Gene3D" id="3.40.190.10">
    <property type="entry name" value="Periplasmic binding protein-like II"/>
    <property type="match status" value="2"/>
</dbReference>
<protein>
    <submittedName>
        <fullName evidence="6">LysR family transcriptional regulator</fullName>
    </submittedName>
</protein>
<keyword evidence="2" id="KW-0805">Transcription regulation</keyword>
<dbReference type="EMBL" id="JBHSBL010000015">
    <property type="protein sequence ID" value="MFC4066611.1"/>
    <property type="molecule type" value="Genomic_DNA"/>
</dbReference>
<dbReference type="InterPro" id="IPR036388">
    <property type="entry name" value="WH-like_DNA-bd_sf"/>
</dbReference>
<dbReference type="SUPFAM" id="SSF53850">
    <property type="entry name" value="Periplasmic binding protein-like II"/>
    <property type="match status" value="1"/>
</dbReference>
<evidence type="ECO:0000313" key="7">
    <source>
        <dbReference type="Proteomes" id="UP001595867"/>
    </source>
</evidence>
<dbReference type="PANTHER" id="PTHR30346">
    <property type="entry name" value="TRANSCRIPTIONAL DUAL REGULATOR HCAR-RELATED"/>
    <property type="match status" value="1"/>
</dbReference>
<evidence type="ECO:0000256" key="2">
    <source>
        <dbReference type="ARBA" id="ARBA00023015"/>
    </source>
</evidence>
<comment type="caution">
    <text evidence="6">The sequence shown here is derived from an EMBL/GenBank/DDBJ whole genome shotgun (WGS) entry which is preliminary data.</text>
</comment>